<dbReference type="EMBL" id="CP036275">
    <property type="protein sequence ID" value="QDU40018.1"/>
    <property type="molecule type" value="Genomic_DNA"/>
</dbReference>
<dbReference type="Gene3D" id="3.30.450.90">
    <property type="match status" value="1"/>
</dbReference>
<evidence type="ECO:0000313" key="6">
    <source>
        <dbReference type="Proteomes" id="UP000320496"/>
    </source>
</evidence>
<dbReference type="RefSeq" id="WP_197443666.1">
    <property type="nucleotide sequence ID" value="NZ_CP036275.1"/>
</dbReference>
<dbReference type="InterPro" id="IPR027417">
    <property type="entry name" value="P-loop_NTPase"/>
</dbReference>
<keyword evidence="6" id="KW-1185">Reference proteome</keyword>
<proteinExistence type="inferred from homology"/>
<keyword evidence="3" id="KW-0067">ATP-binding</keyword>
<evidence type="ECO:0000256" key="3">
    <source>
        <dbReference type="ARBA" id="ARBA00022840"/>
    </source>
</evidence>
<keyword evidence="2" id="KW-0547">Nucleotide-binding</keyword>
<dbReference type="AlphaFoldDB" id="A0A517ZC05"/>
<evidence type="ECO:0000259" key="4">
    <source>
        <dbReference type="Pfam" id="PF00437"/>
    </source>
</evidence>
<gene>
    <name evidence="5" type="primary">epsE_3</name>
    <name evidence="5" type="ORF">Mal4_43720</name>
</gene>
<dbReference type="KEGG" id="mri:Mal4_43720"/>
<dbReference type="GO" id="GO:0005886">
    <property type="term" value="C:plasma membrane"/>
    <property type="evidence" value="ECO:0007669"/>
    <property type="project" value="TreeGrafter"/>
</dbReference>
<protein>
    <submittedName>
        <fullName evidence="5">Type II secretion system protein E</fullName>
    </submittedName>
</protein>
<dbReference type="GO" id="GO:0016887">
    <property type="term" value="F:ATP hydrolysis activity"/>
    <property type="evidence" value="ECO:0007669"/>
    <property type="project" value="TreeGrafter"/>
</dbReference>
<dbReference type="PANTHER" id="PTHR30258:SF2">
    <property type="entry name" value="COMG OPERON PROTEIN 1"/>
    <property type="match status" value="1"/>
</dbReference>
<reference evidence="5 6" key="1">
    <citation type="submission" date="2019-02" db="EMBL/GenBank/DDBJ databases">
        <title>Deep-cultivation of Planctomycetes and their phenomic and genomic characterization uncovers novel biology.</title>
        <authorList>
            <person name="Wiegand S."/>
            <person name="Jogler M."/>
            <person name="Boedeker C."/>
            <person name="Pinto D."/>
            <person name="Vollmers J."/>
            <person name="Rivas-Marin E."/>
            <person name="Kohn T."/>
            <person name="Peeters S.H."/>
            <person name="Heuer A."/>
            <person name="Rast P."/>
            <person name="Oberbeckmann S."/>
            <person name="Bunk B."/>
            <person name="Jeske O."/>
            <person name="Meyerdierks A."/>
            <person name="Storesund J.E."/>
            <person name="Kallscheuer N."/>
            <person name="Luecker S."/>
            <person name="Lage O.M."/>
            <person name="Pohl T."/>
            <person name="Merkel B.J."/>
            <person name="Hornburger P."/>
            <person name="Mueller R.-W."/>
            <person name="Bruemmer F."/>
            <person name="Labrenz M."/>
            <person name="Spormann A.M."/>
            <person name="Op den Camp H."/>
            <person name="Overmann J."/>
            <person name="Amann R."/>
            <person name="Jetten M.S.M."/>
            <person name="Mascher T."/>
            <person name="Medema M.H."/>
            <person name="Devos D.P."/>
            <person name="Kaster A.-K."/>
            <person name="Ovreas L."/>
            <person name="Rohde M."/>
            <person name="Galperin M.Y."/>
            <person name="Jogler C."/>
        </authorList>
    </citation>
    <scope>NUCLEOTIDE SEQUENCE [LARGE SCALE GENOMIC DNA]</scope>
    <source>
        <strain evidence="5 6">Mal4</strain>
    </source>
</reference>
<dbReference type="InterPro" id="IPR001482">
    <property type="entry name" value="T2SS/T4SS_dom"/>
</dbReference>
<accession>A0A517ZC05</accession>
<dbReference type="Gene3D" id="3.40.50.300">
    <property type="entry name" value="P-loop containing nucleotide triphosphate hydrolases"/>
    <property type="match status" value="1"/>
</dbReference>
<dbReference type="GO" id="GO:0005524">
    <property type="term" value="F:ATP binding"/>
    <property type="evidence" value="ECO:0007669"/>
    <property type="project" value="UniProtKB-KW"/>
</dbReference>
<dbReference type="SUPFAM" id="SSF52540">
    <property type="entry name" value="P-loop containing nucleoside triphosphate hydrolases"/>
    <property type="match status" value="1"/>
</dbReference>
<dbReference type="CDD" id="cd01129">
    <property type="entry name" value="PulE-GspE-like"/>
    <property type="match status" value="1"/>
</dbReference>
<dbReference type="Pfam" id="PF00437">
    <property type="entry name" value="T2SSE"/>
    <property type="match status" value="1"/>
</dbReference>
<evidence type="ECO:0000256" key="2">
    <source>
        <dbReference type="ARBA" id="ARBA00022741"/>
    </source>
</evidence>
<sequence length="404" mass="43396">MSESYSQPLQAAFDRLSSDSSQYVPQLVDQLLSAARDAAASDIHLIPLENRTDLQILWRVDGVLHEVATIPDVATNVVSRLKVLAGLLTYKTDVPQEGRLQWSDRDVELRLSTFPILSGEKGVVRLFVGSGQYRQLNDLSLPSDVVTELKRLLTATSGMLLVSGPAGSGKTTTLYACLRETLSSPIVRSVCSLEDPVEAVIPGVSQSQVRPGQGFDYAVGLRSLVRQDPEVIMVGEIRDRETAATALQASLTGHLILTSFHAGSAAAAVSRLCDMDIESYVLRSGLLAILSQRLLRILCPECRQPSNDPADAVGLPLDSPWMAPGCPACRQTGYHGRQPVAELLRPDWPAVGQAILSRSDSTVIADHATEAGMQTCFDRAVALAASGETNAAEVRRVFGILGEA</sequence>
<comment type="similarity">
    <text evidence="1">Belongs to the GSP E family.</text>
</comment>
<name>A0A517ZC05_9PLAN</name>
<dbReference type="PANTHER" id="PTHR30258">
    <property type="entry name" value="TYPE II SECRETION SYSTEM PROTEIN GSPE-RELATED"/>
    <property type="match status" value="1"/>
</dbReference>
<organism evidence="5 6">
    <name type="scientific">Maioricimonas rarisocia</name>
    <dbReference type="NCBI Taxonomy" id="2528026"/>
    <lineage>
        <taxon>Bacteria</taxon>
        <taxon>Pseudomonadati</taxon>
        <taxon>Planctomycetota</taxon>
        <taxon>Planctomycetia</taxon>
        <taxon>Planctomycetales</taxon>
        <taxon>Planctomycetaceae</taxon>
        <taxon>Maioricimonas</taxon>
    </lineage>
</organism>
<feature type="domain" description="Bacterial type II secretion system protein E" evidence="4">
    <location>
        <begin position="19"/>
        <end position="396"/>
    </location>
</feature>
<evidence type="ECO:0000256" key="1">
    <source>
        <dbReference type="ARBA" id="ARBA00006611"/>
    </source>
</evidence>
<evidence type="ECO:0000313" key="5">
    <source>
        <dbReference type="EMBL" id="QDU40018.1"/>
    </source>
</evidence>
<dbReference type="Proteomes" id="UP000320496">
    <property type="component" value="Chromosome"/>
</dbReference>